<dbReference type="GO" id="GO:0006325">
    <property type="term" value="P:chromatin organization"/>
    <property type="evidence" value="ECO:0007669"/>
    <property type="project" value="TreeGrafter"/>
</dbReference>
<feature type="compositionally biased region" description="Acidic residues" evidence="1">
    <location>
        <begin position="124"/>
        <end position="139"/>
    </location>
</feature>
<dbReference type="Proteomes" id="UP000472267">
    <property type="component" value="Chromosome 20"/>
</dbReference>
<feature type="region of interest" description="Disordered" evidence="1">
    <location>
        <begin position="86"/>
        <end position="158"/>
    </location>
</feature>
<evidence type="ECO:0000259" key="2">
    <source>
        <dbReference type="Pfam" id="PF04921"/>
    </source>
</evidence>
<dbReference type="PANTHER" id="PTHR12722">
    <property type="entry name" value="XAP-5 PROTEIN-RELATED"/>
    <property type="match status" value="1"/>
</dbReference>
<gene>
    <name evidence="3" type="primary">fam50a</name>
</gene>
<feature type="region of interest" description="Disordered" evidence="1">
    <location>
        <begin position="1"/>
        <end position="24"/>
    </location>
</feature>
<keyword evidence="4" id="KW-1185">Reference proteome</keyword>
<evidence type="ECO:0000256" key="1">
    <source>
        <dbReference type="SAM" id="MobiDB-lite"/>
    </source>
</evidence>
<sequence>MAQYKGAASEAGRAMQLMKKREKEREQLEQLKQKIAEDNMVKSNIDKKFSAHYDAVEAELKSSTVGLVTLNDMKAKQEALVKEREKQLAKKEQSKELQLKLEKQKEKKRKEEQKRKIACLSFNTEEDEEEEENEEEEQDSSQSGCPAVTPVSPRRVKPGRRLTVTVTLMLSASPQEEENRMREELRQEWELKQEKIKSEEIEITFSYWDGSGHRKTVKKGNTIQNFLQKALEVLRKDFSELRSAGVEQLMYIKEDLIIPHHHSFYDFIVTKARGKSGPLFSFDVHDDIRLVNDATVEKDESHAGKVVLRSWYEKNKHIFPASRWEPYDPEKKWDKYTVRVASAARPRSWNAFKEKPPILLFVFDVGKQVLERIRDQLKAFTLKGVVKFLDAVHMLDIQQMPAAVLLHKSSHEPHFIRKSNKSNKLLCETAET</sequence>
<evidence type="ECO:0000313" key="4">
    <source>
        <dbReference type="Proteomes" id="UP000472267"/>
    </source>
</evidence>
<feature type="domain" description="FAM50A/XAP5 C-terminal" evidence="2">
    <location>
        <begin position="199"/>
        <end position="337"/>
    </location>
</feature>
<reference evidence="3" key="1">
    <citation type="submission" date="2019-06" db="EMBL/GenBank/DDBJ databases">
        <authorList>
            <consortium name="Wellcome Sanger Institute Data Sharing"/>
        </authorList>
    </citation>
    <scope>NUCLEOTIDE SEQUENCE [LARGE SCALE GENOMIC DNA]</scope>
</reference>
<dbReference type="Ensembl" id="ENSSFAT00005037319.1">
    <property type="protein sequence ID" value="ENSSFAP00005035965.1"/>
    <property type="gene ID" value="ENSSFAG00005018196.1"/>
</dbReference>
<proteinExistence type="predicted"/>
<name>A0A672I4P1_SALFA</name>
<dbReference type="InterPro" id="IPR048337">
    <property type="entry name" value="FAM50A/XAP5_C"/>
</dbReference>
<dbReference type="GO" id="GO:0005634">
    <property type="term" value="C:nucleus"/>
    <property type="evidence" value="ECO:0007669"/>
    <property type="project" value="InterPro"/>
</dbReference>
<protein>
    <recommendedName>
        <fullName evidence="2">FAM50A/XAP5 C-terminal domain-containing protein</fullName>
    </recommendedName>
</protein>
<dbReference type="PANTHER" id="PTHR12722:SF0">
    <property type="entry name" value="PROTEIN FAM50A"/>
    <property type="match status" value="1"/>
</dbReference>
<organism evidence="3 4">
    <name type="scientific">Salarias fasciatus</name>
    <name type="common">Jewelled blenny</name>
    <name type="synonym">Blennius fasciatus</name>
    <dbReference type="NCBI Taxonomy" id="181472"/>
    <lineage>
        <taxon>Eukaryota</taxon>
        <taxon>Metazoa</taxon>
        <taxon>Chordata</taxon>
        <taxon>Craniata</taxon>
        <taxon>Vertebrata</taxon>
        <taxon>Euteleostomi</taxon>
        <taxon>Actinopterygii</taxon>
        <taxon>Neopterygii</taxon>
        <taxon>Teleostei</taxon>
        <taxon>Neoteleostei</taxon>
        <taxon>Acanthomorphata</taxon>
        <taxon>Ovalentaria</taxon>
        <taxon>Blenniimorphae</taxon>
        <taxon>Blenniiformes</taxon>
        <taxon>Blennioidei</taxon>
        <taxon>Blenniidae</taxon>
        <taxon>Salariinae</taxon>
        <taxon>Salarias</taxon>
    </lineage>
</organism>
<reference evidence="3" key="2">
    <citation type="submission" date="2025-08" db="UniProtKB">
        <authorList>
            <consortium name="Ensembl"/>
        </authorList>
    </citation>
    <scope>IDENTIFICATION</scope>
</reference>
<feature type="compositionally biased region" description="Basic and acidic residues" evidence="1">
    <location>
        <begin position="86"/>
        <end position="115"/>
    </location>
</feature>
<dbReference type="Pfam" id="PF04921">
    <property type="entry name" value="XAP5"/>
    <property type="match status" value="1"/>
</dbReference>
<evidence type="ECO:0000313" key="3">
    <source>
        <dbReference type="Ensembl" id="ENSSFAP00005035965.1"/>
    </source>
</evidence>
<accession>A0A672I4P1</accession>
<dbReference type="InterPro" id="IPR007005">
    <property type="entry name" value="XAP5"/>
</dbReference>
<dbReference type="AlphaFoldDB" id="A0A672I4P1"/>
<reference evidence="3" key="3">
    <citation type="submission" date="2025-09" db="UniProtKB">
        <authorList>
            <consortium name="Ensembl"/>
        </authorList>
    </citation>
    <scope>IDENTIFICATION</scope>
</reference>